<protein>
    <submittedName>
        <fullName evidence="2">Photosystem I assembly protein Ycf3</fullName>
    </submittedName>
</protein>
<dbReference type="AlphaFoldDB" id="A0A5C6C6M8"/>
<keyword evidence="3" id="KW-1185">Reference proteome</keyword>
<feature type="repeat" description="TPR" evidence="1">
    <location>
        <begin position="106"/>
        <end position="139"/>
    </location>
</feature>
<sequence length="493" mass="54646">MPSVGEVLQQGWQVHQSGNVDAAMQLYRGVLRQVPNSAEAWVYLGIAQFDLRDFEGSVNSYRKALKIKDRFPIAWNNMGNSLRMLGRVEEAERCFKKSLVQQPGYLSALKNRGTLWVWNGDIERGLKSYQRGLEVDPNNAELHRNLGVISLLLGDYQTGFEEFRWRWRMPGLGRPTVAAAWQAAGIQVPVWAGEPLAGQTIVIYPEQGLGDAIHFIRVAAELKSSGARVIVVCNASLIPLLSTAAGIDEIVAEVLPSSMGGDTVAAGMSMLQGSLTQASFQGSFLEILDGLYQRDGEVYYGQDLFKSGHSGDYQGYVSVSDEAVERWKCWLAESRNPARANKPLIGINWQGNREHHADVYRSVPLDVFRPIIEADEFQIVNMQFGQGIEQLDEADFADAVLRLPATLDQEAGKFVDTAAVLCNLDALVTSDTAIAHLAGALGVRTHLLLGRVPDWRWLTEGDTTAWYPNTRLSRQSEFGQWTAPVERILERLG</sequence>
<gene>
    <name evidence="2" type="ORF">Poly21_19430</name>
</gene>
<dbReference type="Pfam" id="PF13431">
    <property type="entry name" value="TPR_17"/>
    <property type="match status" value="1"/>
</dbReference>
<dbReference type="RefSeq" id="WP_146406512.1">
    <property type="nucleotide sequence ID" value="NZ_SJPU01000001.1"/>
</dbReference>
<dbReference type="Pfam" id="PF13432">
    <property type="entry name" value="TPR_16"/>
    <property type="match status" value="1"/>
</dbReference>
<evidence type="ECO:0000313" key="3">
    <source>
        <dbReference type="Proteomes" id="UP000319908"/>
    </source>
</evidence>
<evidence type="ECO:0000313" key="2">
    <source>
        <dbReference type="EMBL" id="TWU19765.1"/>
    </source>
</evidence>
<keyword evidence="1" id="KW-0802">TPR repeat</keyword>
<feature type="repeat" description="TPR" evidence="1">
    <location>
        <begin position="38"/>
        <end position="71"/>
    </location>
</feature>
<dbReference type="InterPro" id="IPR019734">
    <property type="entry name" value="TPR_rpt"/>
</dbReference>
<comment type="caution">
    <text evidence="2">The sequence shown here is derived from an EMBL/GenBank/DDBJ whole genome shotgun (WGS) entry which is preliminary data.</text>
</comment>
<dbReference type="Gene3D" id="1.25.40.10">
    <property type="entry name" value="Tetratricopeptide repeat domain"/>
    <property type="match status" value="1"/>
</dbReference>
<dbReference type="InterPro" id="IPR052943">
    <property type="entry name" value="TMTC_O-mannosyl-trnsfr"/>
</dbReference>
<dbReference type="EMBL" id="SJPU01000001">
    <property type="protein sequence ID" value="TWU19765.1"/>
    <property type="molecule type" value="Genomic_DNA"/>
</dbReference>
<dbReference type="Pfam" id="PF00515">
    <property type="entry name" value="TPR_1"/>
    <property type="match status" value="1"/>
</dbReference>
<dbReference type="Gene3D" id="3.40.50.2000">
    <property type="entry name" value="Glycogen Phosphorylase B"/>
    <property type="match status" value="1"/>
</dbReference>
<dbReference type="SMART" id="SM00028">
    <property type="entry name" value="TPR"/>
    <property type="match status" value="3"/>
</dbReference>
<dbReference type="PROSITE" id="PS50005">
    <property type="entry name" value="TPR"/>
    <property type="match status" value="3"/>
</dbReference>
<feature type="repeat" description="TPR" evidence="1">
    <location>
        <begin position="72"/>
        <end position="105"/>
    </location>
</feature>
<evidence type="ECO:0000256" key="1">
    <source>
        <dbReference type="PROSITE-ProRule" id="PRU00339"/>
    </source>
</evidence>
<dbReference type="Proteomes" id="UP000319908">
    <property type="component" value="Unassembled WGS sequence"/>
</dbReference>
<reference evidence="2 3" key="1">
    <citation type="journal article" date="2020" name="Antonie Van Leeuwenhoek">
        <title>Rhodopirellula heiligendammensis sp. nov., Rhodopirellula pilleata sp. nov., and Rhodopirellula solitaria sp. nov. isolated from natural or artificial marine surfaces in Northern Germany and California, USA, and emended description of the genus Rhodopirellula.</title>
        <authorList>
            <person name="Kallscheuer N."/>
            <person name="Wiegand S."/>
            <person name="Jogler M."/>
            <person name="Boedeker C."/>
            <person name="Peeters S.H."/>
            <person name="Rast P."/>
            <person name="Heuer A."/>
            <person name="Jetten M.S.M."/>
            <person name="Rohde M."/>
            <person name="Jogler C."/>
        </authorList>
    </citation>
    <scope>NUCLEOTIDE SEQUENCE [LARGE SCALE GENOMIC DNA]</scope>
    <source>
        <strain evidence="2 3">Poly21</strain>
    </source>
</reference>
<dbReference type="InterPro" id="IPR011990">
    <property type="entry name" value="TPR-like_helical_dom_sf"/>
</dbReference>
<dbReference type="PANTHER" id="PTHR44809">
    <property type="match status" value="1"/>
</dbReference>
<dbReference type="SUPFAM" id="SSF53756">
    <property type="entry name" value="UDP-Glycosyltransferase/glycogen phosphorylase"/>
    <property type="match status" value="1"/>
</dbReference>
<dbReference type="OrthoDB" id="9778733at2"/>
<dbReference type="SUPFAM" id="SSF48452">
    <property type="entry name" value="TPR-like"/>
    <property type="match status" value="1"/>
</dbReference>
<name>A0A5C6C6M8_9BACT</name>
<accession>A0A5C6C6M8</accession>
<dbReference type="PANTHER" id="PTHR44809:SF1">
    <property type="entry name" value="PROTEIN O-MANNOSYL-TRANSFERASE TMTC1"/>
    <property type="match status" value="1"/>
</dbReference>
<organism evidence="2 3">
    <name type="scientific">Allorhodopirellula heiligendammensis</name>
    <dbReference type="NCBI Taxonomy" id="2714739"/>
    <lineage>
        <taxon>Bacteria</taxon>
        <taxon>Pseudomonadati</taxon>
        <taxon>Planctomycetota</taxon>
        <taxon>Planctomycetia</taxon>
        <taxon>Pirellulales</taxon>
        <taxon>Pirellulaceae</taxon>
        <taxon>Allorhodopirellula</taxon>
    </lineage>
</organism>
<proteinExistence type="predicted"/>